<comment type="caution">
    <text evidence="8">The sequence shown here is derived from an EMBL/GenBank/DDBJ whole genome shotgun (WGS) entry which is preliminary data.</text>
</comment>
<evidence type="ECO:0000256" key="1">
    <source>
        <dbReference type="ARBA" id="ARBA00004141"/>
    </source>
</evidence>
<name>A0AA41ZHS9_9SPHN</name>
<evidence type="ECO:0000256" key="4">
    <source>
        <dbReference type="ARBA" id="ARBA00022989"/>
    </source>
</evidence>
<feature type="transmembrane region" description="Helical" evidence="6">
    <location>
        <begin position="369"/>
        <end position="388"/>
    </location>
</feature>
<evidence type="ECO:0000256" key="3">
    <source>
        <dbReference type="ARBA" id="ARBA00022692"/>
    </source>
</evidence>
<feature type="transmembrane region" description="Helical" evidence="6">
    <location>
        <begin position="203"/>
        <end position="224"/>
    </location>
</feature>
<accession>A0AA41ZHS9</accession>
<dbReference type="PROSITE" id="PS50850">
    <property type="entry name" value="MFS"/>
    <property type="match status" value="1"/>
</dbReference>
<dbReference type="EMBL" id="JANFAV010000017">
    <property type="protein sequence ID" value="MCW6536906.1"/>
    <property type="molecule type" value="Genomic_DNA"/>
</dbReference>
<dbReference type="InterPro" id="IPR011701">
    <property type="entry name" value="MFS"/>
</dbReference>
<feature type="transmembrane region" description="Helical" evidence="6">
    <location>
        <begin position="75"/>
        <end position="93"/>
    </location>
</feature>
<feature type="transmembrane region" description="Helical" evidence="6">
    <location>
        <begin position="46"/>
        <end position="69"/>
    </location>
</feature>
<gene>
    <name evidence="8" type="ORF">NEE01_19180</name>
</gene>
<dbReference type="InterPro" id="IPR036259">
    <property type="entry name" value="MFS_trans_sf"/>
</dbReference>
<dbReference type="InterPro" id="IPR020846">
    <property type="entry name" value="MFS_dom"/>
</dbReference>
<protein>
    <submittedName>
        <fullName evidence="8">MFS transporter</fullName>
    </submittedName>
</protein>
<dbReference type="GO" id="GO:0016020">
    <property type="term" value="C:membrane"/>
    <property type="evidence" value="ECO:0007669"/>
    <property type="project" value="UniProtKB-SubCell"/>
</dbReference>
<dbReference type="PANTHER" id="PTHR23505">
    <property type="entry name" value="SPINSTER"/>
    <property type="match status" value="1"/>
</dbReference>
<feature type="transmembrane region" description="Helical" evidence="6">
    <location>
        <begin position="20"/>
        <end position="39"/>
    </location>
</feature>
<dbReference type="AlphaFoldDB" id="A0AA41ZHS9"/>
<dbReference type="InterPro" id="IPR044770">
    <property type="entry name" value="MFS_spinster-like"/>
</dbReference>
<feature type="domain" description="Major facilitator superfamily (MFS) profile" evidence="7">
    <location>
        <begin position="1"/>
        <end position="395"/>
    </location>
</feature>
<proteinExistence type="predicted"/>
<keyword evidence="5 6" id="KW-0472">Membrane</keyword>
<dbReference type="GO" id="GO:0022857">
    <property type="term" value="F:transmembrane transporter activity"/>
    <property type="evidence" value="ECO:0007669"/>
    <property type="project" value="InterPro"/>
</dbReference>
<evidence type="ECO:0000313" key="8">
    <source>
        <dbReference type="EMBL" id="MCW6536906.1"/>
    </source>
</evidence>
<sequence>MAQPLKADLFLSDTQIGSLQSVGAVLFASIAVIPLGWLADRMDRRLLLALCIIIWSLAVASCGLATGYWTLLLSVALLGAGEAGLSPIVFAMIPELFSEQRRITANFIFYTATVLGAGVGMAIAGLAVQHIGLLTPLVPDSIFTRESWRLVFFVVAVPGPIIALAIRMIRLNKQPRAIRGAAGRQTPEEPSKLRAYLATNWKAIFAVFVPFGLALLAASAVFTWMPVILARKFGLSPGAVGTGLGGALVFGSVAGLAVAAAAATYLRPRWGALTPVRLSQMGYFIYALLAPLYFLARTPGETFLIATIQMGIGVGGNSLMPTLVQDLAPAELRGRFFAISTVVATIFQMVSPLLVGLLSDHVFTQTTGLLTASVIVAFPCMLCAAIVLRLAEKQIFATVENVRARSIAG</sequence>
<feature type="transmembrane region" description="Helical" evidence="6">
    <location>
        <begin position="278"/>
        <end position="296"/>
    </location>
</feature>
<keyword evidence="3 6" id="KW-0812">Transmembrane</keyword>
<dbReference type="Gene3D" id="1.20.1250.20">
    <property type="entry name" value="MFS general substrate transporter like domains"/>
    <property type="match status" value="1"/>
</dbReference>
<dbReference type="Proteomes" id="UP001165565">
    <property type="component" value="Unassembled WGS sequence"/>
</dbReference>
<reference evidence="8" key="1">
    <citation type="submission" date="2022-06" db="EMBL/GenBank/DDBJ databases">
        <title>Sphingomonas sp. nov. isolated from rhizosphere soil of tomato.</title>
        <authorList>
            <person name="Dong H."/>
            <person name="Gao R."/>
        </authorList>
    </citation>
    <scope>NUCLEOTIDE SEQUENCE</scope>
    <source>
        <strain evidence="8">MMSM24</strain>
    </source>
</reference>
<evidence type="ECO:0000259" key="7">
    <source>
        <dbReference type="PROSITE" id="PS50850"/>
    </source>
</evidence>
<keyword evidence="4 6" id="KW-1133">Transmembrane helix</keyword>
<organism evidence="8 9">
    <name type="scientific">Sphingomonas lycopersici</name>
    <dbReference type="NCBI Taxonomy" id="2951807"/>
    <lineage>
        <taxon>Bacteria</taxon>
        <taxon>Pseudomonadati</taxon>
        <taxon>Pseudomonadota</taxon>
        <taxon>Alphaproteobacteria</taxon>
        <taxon>Sphingomonadales</taxon>
        <taxon>Sphingomonadaceae</taxon>
        <taxon>Sphingomonas</taxon>
    </lineage>
</organism>
<evidence type="ECO:0000256" key="2">
    <source>
        <dbReference type="ARBA" id="ARBA00022448"/>
    </source>
</evidence>
<keyword evidence="9" id="KW-1185">Reference proteome</keyword>
<feature type="transmembrane region" description="Helical" evidence="6">
    <location>
        <begin position="244"/>
        <end position="266"/>
    </location>
</feature>
<feature type="transmembrane region" description="Helical" evidence="6">
    <location>
        <begin position="302"/>
        <end position="324"/>
    </location>
</feature>
<dbReference type="PANTHER" id="PTHR23505:SF79">
    <property type="entry name" value="PROTEIN SPINSTER"/>
    <property type="match status" value="1"/>
</dbReference>
<dbReference type="Pfam" id="PF07690">
    <property type="entry name" value="MFS_1"/>
    <property type="match status" value="1"/>
</dbReference>
<feature type="transmembrane region" description="Helical" evidence="6">
    <location>
        <begin position="148"/>
        <end position="169"/>
    </location>
</feature>
<evidence type="ECO:0000256" key="5">
    <source>
        <dbReference type="ARBA" id="ARBA00023136"/>
    </source>
</evidence>
<evidence type="ECO:0000256" key="6">
    <source>
        <dbReference type="SAM" id="Phobius"/>
    </source>
</evidence>
<keyword evidence="2" id="KW-0813">Transport</keyword>
<feature type="transmembrane region" description="Helical" evidence="6">
    <location>
        <begin position="336"/>
        <end position="357"/>
    </location>
</feature>
<comment type="subcellular location">
    <subcellularLocation>
        <location evidence="1">Membrane</location>
        <topology evidence="1">Multi-pass membrane protein</topology>
    </subcellularLocation>
</comment>
<evidence type="ECO:0000313" key="9">
    <source>
        <dbReference type="Proteomes" id="UP001165565"/>
    </source>
</evidence>
<feature type="transmembrane region" description="Helical" evidence="6">
    <location>
        <begin position="105"/>
        <end position="128"/>
    </location>
</feature>
<dbReference type="SUPFAM" id="SSF103473">
    <property type="entry name" value="MFS general substrate transporter"/>
    <property type="match status" value="1"/>
</dbReference>